<evidence type="ECO:0000256" key="5">
    <source>
        <dbReference type="SAM" id="MobiDB-lite"/>
    </source>
</evidence>
<feature type="compositionally biased region" description="Basic and acidic residues" evidence="5">
    <location>
        <begin position="679"/>
        <end position="722"/>
    </location>
</feature>
<evidence type="ECO:0000313" key="7">
    <source>
        <dbReference type="EMBL" id="KAG6579359.1"/>
    </source>
</evidence>
<dbReference type="Pfam" id="PF24104">
    <property type="entry name" value="At5g52880_ARM"/>
    <property type="match status" value="1"/>
</dbReference>
<gene>
    <name evidence="7" type="ORF">SDJN03_23807</name>
</gene>
<feature type="region of interest" description="Disordered" evidence="5">
    <location>
        <begin position="436"/>
        <end position="481"/>
    </location>
</feature>
<dbReference type="PANTHER" id="PTHR45644">
    <property type="entry name" value="AAA ATPASE, PUTATIVE (AFU_ORTHOLOGUE AFUA_2G12920)-RELATED-RELATED"/>
    <property type="match status" value="1"/>
</dbReference>
<evidence type="ECO:0000256" key="3">
    <source>
        <dbReference type="ARBA" id="ARBA00022840"/>
    </source>
</evidence>
<dbReference type="Pfam" id="PF00004">
    <property type="entry name" value="AAA"/>
    <property type="match status" value="1"/>
</dbReference>
<comment type="caution">
    <text evidence="7">The sequence shown here is derived from an EMBL/GenBank/DDBJ whole genome shotgun (WGS) entry which is preliminary data.</text>
</comment>
<dbReference type="PANTHER" id="PTHR45644:SF83">
    <property type="entry name" value="P-LOOP CONTAINING NUCLEOSIDE TRIPHOSPHATE HYDROLASES SUPERFAMILY PROTEIN"/>
    <property type="match status" value="1"/>
</dbReference>
<dbReference type="AlphaFoldDB" id="A0AAV6MET9"/>
<dbReference type="EMBL" id="JAGKQH010000015">
    <property type="protein sequence ID" value="KAG6579359.1"/>
    <property type="molecule type" value="Genomic_DNA"/>
</dbReference>
<feature type="compositionally biased region" description="Basic and acidic residues" evidence="5">
    <location>
        <begin position="436"/>
        <end position="465"/>
    </location>
</feature>
<evidence type="ECO:0000256" key="2">
    <source>
        <dbReference type="ARBA" id="ARBA00022741"/>
    </source>
</evidence>
<dbReference type="PROSITE" id="PS00674">
    <property type="entry name" value="AAA"/>
    <property type="match status" value="1"/>
</dbReference>
<sequence>MEQKHIFLSALGVGVGVGLGLSSGQAVGKWVGVNASSEVITGQKIEQELTRQLLDGRNSNVTCDEFPYYLSERTRVLLMSAAYVHLKHCDISRHTRNLSPASRAILLSGPTELYQQMLAKALAHHFESKLLLLDVSDFSLKMQSKYGCPKKESSFKRSISEVTLERMSSIWDSFSILPTSGNTCGNLRRQSSTTDIPSRYTEGSSNPPKLRRNASAASDISSISSNYASTNPASVKRTNGWCFDEKLFLQSLYKVLMSVSETSSIILYLRDVERLLLQSPRMYNLFHKFLNKLSGSILVLGSRLVDVENDCGDVDNRLTSLFRYSVEIRPPEDENHLVSWKAQLAEDMKMIQFQDNKNHIAEVLAANDLECDDLGSICHADTMVLSNYIEEIVVSAISYHLMNNRDPEYRNGKLLISSKSLSHGLSIFQEGNNEGKDTLKLETNEESSKVAQRDEAIGAKTESKSENPAAENRNEAEKSVPIVKKDVENVHPQKAPEIPPDNEFEKRIRPEVIPANEIGVTFEDIGSMNEIKESLQELVMLPLRRPDLFKGGLLKPVGEHEAMRKIKNEFMSHWDGLLTRNDERILVLAATNRPFDLDEAIIRRFERRIMVGLPSVESREMIMRTLLSKEKAEDLDFKELATMTEGYSGSDLKNLCVTAAYRPVRELLQQERLKDLEKKQREMKEKEEKETKNEIEIEKEKEKETENEIEIEKEKEKEKEETKDEIEIEKETKNDLENTTVTKEAGKEEQVIILRPLNMDDMRQAKNQVAASFASEGSVMNELKQWNDLYGEGDPLERYQNLALTDSLAKSYSYPLACKELSFITRGAFNKLPKNLQSLIFQHIITAFHLLPEMQTSSAVSAAHLLAQGVEASLPKQKRNSAIVEFKKAMVAHKRRSKARQEVKGSSQLPQDVLLHIFRFLDIESLVSAGLVCRSWNAAADDEYLWQFQYTTFFGCSDEPINDKDSVDGLASTPHVDWKEAFKGAYVGNSLWRNRSGRGYCKHCDTIVSFSTLRCPNDHGRNKNKQIKPLSINQVVEYVLTGTSELIYSSDSDTDSDEVVISEFWALPKYLGRRRPN</sequence>
<dbReference type="SMART" id="SM00256">
    <property type="entry name" value="FBOX"/>
    <property type="match status" value="1"/>
</dbReference>
<keyword evidence="3" id="KW-0067">ATP-binding</keyword>
<evidence type="ECO:0000256" key="1">
    <source>
        <dbReference type="ARBA" id="ARBA00004304"/>
    </source>
</evidence>
<accession>A0AAV6MET9</accession>
<dbReference type="InterPro" id="IPR003960">
    <property type="entry name" value="ATPase_AAA_CS"/>
</dbReference>
<feature type="domain" description="F-box" evidence="6">
    <location>
        <begin position="903"/>
        <end position="949"/>
    </location>
</feature>
<dbReference type="PROSITE" id="PS50181">
    <property type="entry name" value="FBOX"/>
    <property type="match status" value="1"/>
</dbReference>
<evidence type="ECO:0000256" key="4">
    <source>
        <dbReference type="ARBA" id="ARBA00023128"/>
    </source>
</evidence>
<dbReference type="GO" id="GO:0016887">
    <property type="term" value="F:ATP hydrolysis activity"/>
    <property type="evidence" value="ECO:0007669"/>
    <property type="project" value="InterPro"/>
</dbReference>
<dbReference type="InterPro" id="IPR003959">
    <property type="entry name" value="ATPase_AAA_core"/>
</dbReference>
<dbReference type="Proteomes" id="UP000685013">
    <property type="component" value="Chromosome 15"/>
</dbReference>
<dbReference type="InterPro" id="IPR057039">
    <property type="entry name" value="At5g52880_ARM"/>
</dbReference>
<dbReference type="InterPro" id="IPR041569">
    <property type="entry name" value="AAA_lid_3"/>
</dbReference>
<keyword evidence="8" id="KW-1185">Reference proteome</keyword>
<dbReference type="Pfam" id="PF17862">
    <property type="entry name" value="AAA_lid_3"/>
    <property type="match status" value="1"/>
</dbReference>
<dbReference type="Pfam" id="PF24933">
    <property type="entry name" value="DUF7751"/>
    <property type="match status" value="1"/>
</dbReference>
<keyword evidence="2" id="KW-0547">Nucleotide-binding</keyword>
<reference evidence="7 8" key="1">
    <citation type="journal article" date="2021" name="Hortic Res">
        <title>The domestication of Cucurbita argyrosperma as revealed by the genome of its wild relative.</title>
        <authorList>
            <person name="Barrera-Redondo J."/>
            <person name="Sanchez-de la Vega G."/>
            <person name="Aguirre-Liguori J.A."/>
            <person name="Castellanos-Morales G."/>
            <person name="Gutierrez-Guerrero Y.T."/>
            <person name="Aguirre-Dugua X."/>
            <person name="Aguirre-Planter E."/>
            <person name="Tenaillon M.I."/>
            <person name="Lira-Saade R."/>
            <person name="Eguiarte L.E."/>
        </authorList>
    </citation>
    <scope>NUCLEOTIDE SEQUENCE [LARGE SCALE GENOMIC DNA]</scope>
    <source>
        <strain evidence="7">JBR-2021</strain>
    </source>
</reference>
<evidence type="ECO:0000313" key="8">
    <source>
        <dbReference type="Proteomes" id="UP000685013"/>
    </source>
</evidence>
<feature type="compositionally biased region" description="Polar residues" evidence="5">
    <location>
        <begin position="186"/>
        <end position="207"/>
    </location>
</feature>
<name>A0AAV6MET9_9ROSI</name>
<proteinExistence type="predicted"/>
<organism evidence="7 8">
    <name type="scientific">Cucurbita argyrosperma subsp. sororia</name>
    <dbReference type="NCBI Taxonomy" id="37648"/>
    <lineage>
        <taxon>Eukaryota</taxon>
        <taxon>Viridiplantae</taxon>
        <taxon>Streptophyta</taxon>
        <taxon>Embryophyta</taxon>
        <taxon>Tracheophyta</taxon>
        <taxon>Spermatophyta</taxon>
        <taxon>Magnoliopsida</taxon>
        <taxon>eudicotyledons</taxon>
        <taxon>Gunneridae</taxon>
        <taxon>Pentapetalae</taxon>
        <taxon>rosids</taxon>
        <taxon>fabids</taxon>
        <taxon>Cucurbitales</taxon>
        <taxon>Cucurbitaceae</taxon>
        <taxon>Cucurbiteae</taxon>
        <taxon>Cucurbita</taxon>
    </lineage>
</organism>
<feature type="compositionally biased region" description="Basic and acidic residues" evidence="5">
    <location>
        <begin position="472"/>
        <end position="481"/>
    </location>
</feature>
<dbReference type="GO" id="GO:0005524">
    <property type="term" value="F:ATP binding"/>
    <property type="evidence" value="ECO:0007669"/>
    <property type="project" value="UniProtKB-KW"/>
</dbReference>
<evidence type="ECO:0000259" key="6">
    <source>
        <dbReference type="PROSITE" id="PS50181"/>
    </source>
</evidence>
<dbReference type="GO" id="GO:0005741">
    <property type="term" value="C:mitochondrial outer membrane"/>
    <property type="evidence" value="ECO:0007669"/>
    <property type="project" value="TreeGrafter"/>
</dbReference>
<feature type="region of interest" description="Disordered" evidence="5">
    <location>
        <begin position="679"/>
        <end position="742"/>
    </location>
</feature>
<protein>
    <submittedName>
        <fullName evidence="7">F-box protein</fullName>
    </submittedName>
</protein>
<feature type="non-terminal residue" evidence="7">
    <location>
        <position position="1"/>
    </location>
</feature>
<feature type="region of interest" description="Disordered" evidence="5">
    <location>
        <begin position="186"/>
        <end position="212"/>
    </location>
</feature>
<keyword evidence="4" id="KW-0496">Mitochondrion</keyword>
<dbReference type="InterPro" id="IPR056653">
    <property type="entry name" value="DUF7751"/>
</dbReference>
<comment type="subcellular location">
    <subcellularLocation>
        <location evidence="1">Mitochondrion membrane</location>
        <topology evidence="1">Single-pass membrane protein</topology>
    </subcellularLocation>
</comment>
<dbReference type="InterPro" id="IPR051701">
    <property type="entry name" value="Mito_OM_Translocase_MSP1"/>
</dbReference>
<dbReference type="InterPro" id="IPR001810">
    <property type="entry name" value="F-box_dom"/>
</dbReference>
<dbReference type="Pfam" id="PF12937">
    <property type="entry name" value="F-box-like"/>
    <property type="match status" value="1"/>
</dbReference>